<dbReference type="Pfam" id="PF00782">
    <property type="entry name" value="DSPc"/>
    <property type="match status" value="1"/>
</dbReference>
<organism evidence="3 4">
    <name type="scientific">Parachaetomium inaequale</name>
    <dbReference type="NCBI Taxonomy" id="2588326"/>
    <lineage>
        <taxon>Eukaryota</taxon>
        <taxon>Fungi</taxon>
        <taxon>Dikarya</taxon>
        <taxon>Ascomycota</taxon>
        <taxon>Pezizomycotina</taxon>
        <taxon>Sordariomycetes</taxon>
        <taxon>Sordariomycetidae</taxon>
        <taxon>Sordariales</taxon>
        <taxon>Chaetomiaceae</taxon>
        <taxon>Parachaetomium</taxon>
    </lineage>
</organism>
<dbReference type="InterPro" id="IPR029021">
    <property type="entry name" value="Prot-tyrosine_phosphatase-like"/>
</dbReference>
<evidence type="ECO:0000313" key="4">
    <source>
        <dbReference type="Proteomes" id="UP001303115"/>
    </source>
</evidence>
<dbReference type="PANTHER" id="PTHR45864">
    <property type="entry name" value="SLINGSHOT PROTEIN PHOSPHATASE HOMOLOG"/>
    <property type="match status" value="1"/>
</dbReference>
<dbReference type="PANTHER" id="PTHR45864:SF4">
    <property type="entry name" value="PROTEIN PHOSPHATASE SLINGSHOT HOMOLOG 3"/>
    <property type="match status" value="1"/>
</dbReference>
<dbReference type="EMBL" id="MU854435">
    <property type="protein sequence ID" value="KAK4038224.1"/>
    <property type="molecule type" value="Genomic_DNA"/>
</dbReference>
<accession>A0AAN6SPF7</accession>
<sequence length="114" mass="12868">MGISRSTTVVIAYLMRKTGKPPDEVLRHVKEKRKVRPNPNFMEQLRVWGEVGYQIWEDEECTVPKGPYRLYLEGRAVRLKEKGLTGNEPTLASAAAGHTCAERGVMTSGSERHQ</sequence>
<proteinExistence type="predicted"/>
<reference evidence="4" key="1">
    <citation type="journal article" date="2023" name="Mol. Phylogenet. Evol.">
        <title>Genome-scale phylogeny and comparative genomics of the fungal order Sordariales.</title>
        <authorList>
            <person name="Hensen N."/>
            <person name="Bonometti L."/>
            <person name="Westerberg I."/>
            <person name="Brannstrom I.O."/>
            <person name="Guillou S."/>
            <person name="Cros-Aarteil S."/>
            <person name="Calhoun S."/>
            <person name="Haridas S."/>
            <person name="Kuo A."/>
            <person name="Mondo S."/>
            <person name="Pangilinan J."/>
            <person name="Riley R."/>
            <person name="LaButti K."/>
            <person name="Andreopoulos B."/>
            <person name="Lipzen A."/>
            <person name="Chen C."/>
            <person name="Yan M."/>
            <person name="Daum C."/>
            <person name="Ng V."/>
            <person name="Clum A."/>
            <person name="Steindorff A."/>
            <person name="Ohm R.A."/>
            <person name="Martin F."/>
            <person name="Silar P."/>
            <person name="Natvig D.O."/>
            <person name="Lalanne C."/>
            <person name="Gautier V."/>
            <person name="Ament-Velasquez S.L."/>
            <person name="Kruys A."/>
            <person name="Hutchinson M.I."/>
            <person name="Powell A.J."/>
            <person name="Barry K."/>
            <person name="Miller A.N."/>
            <person name="Grigoriev I.V."/>
            <person name="Debuchy R."/>
            <person name="Gladieux P."/>
            <person name="Hiltunen Thoren M."/>
            <person name="Johannesson H."/>
        </authorList>
    </citation>
    <scope>NUCLEOTIDE SEQUENCE [LARGE SCALE GENOMIC DNA]</scope>
    <source>
        <strain evidence="4">CBS 284.82</strain>
    </source>
</reference>
<keyword evidence="4" id="KW-1185">Reference proteome</keyword>
<protein>
    <recommendedName>
        <fullName evidence="2">Dual specificity phosphatase catalytic domain-containing protein</fullName>
    </recommendedName>
</protein>
<dbReference type="CDD" id="cd14498">
    <property type="entry name" value="DSP"/>
    <property type="match status" value="1"/>
</dbReference>
<evidence type="ECO:0000256" key="1">
    <source>
        <dbReference type="SAM" id="MobiDB-lite"/>
    </source>
</evidence>
<dbReference type="AlphaFoldDB" id="A0AAN6SPF7"/>
<dbReference type="GO" id="GO:0030837">
    <property type="term" value="P:negative regulation of actin filament polymerization"/>
    <property type="evidence" value="ECO:0007669"/>
    <property type="project" value="InterPro"/>
</dbReference>
<evidence type="ECO:0000313" key="3">
    <source>
        <dbReference type="EMBL" id="KAK4038224.1"/>
    </source>
</evidence>
<dbReference type="Gene3D" id="3.90.190.10">
    <property type="entry name" value="Protein tyrosine phosphatase superfamily"/>
    <property type="match status" value="1"/>
</dbReference>
<gene>
    <name evidence="3" type="ORF">C8A01DRAFT_37807</name>
</gene>
<dbReference type="GO" id="GO:0016791">
    <property type="term" value="F:phosphatase activity"/>
    <property type="evidence" value="ECO:0007669"/>
    <property type="project" value="InterPro"/>
</dbReference>
<dbReference type="Proteomes" id="UP001303115">
    <property type="component" value="Unassembled WGS sequence"/>
</dbReference>
<dbReference type="InterPro" id="IPR043587">
    <property type="entry name" value="Phosphatase_SSH-like"/>
</dbReference>
<evidence type="ECO:0000259" key="2">
    <source>
        <dbReference type="Pfam" id="PF00782"/>
    </source>
</evidence>
<dbReference type="GO" id="GO:0003779">
    <property type="term" value="F:actin binding"/>
    <property type="evidence" value="ECO:0007669"/>
    <property type="project" value="InterPro"/>
</dbReference>
<name>A0AAN6SPF7_9PEZI</name>
<feature type="region of interest" description="Disordered" evidence="1">
    <location>
        <begin position="94"/>
        <end position="114"/>
    </location>
</feature>
<dbReference type="InterPro" id="IPR000340">
    <property type="entry name" value="Dual-sp_phosphatase_cat-dom"/>
</dbReference>
<dbReference type="SUPFAM" id="SSF52799">
    <property type="entry name" value="(Phosphotyrosine protein) phosphatases II"/>
    <property type="match status" value="1"/>
</dbReference>
<comment type="caution">
    <text evidence="3">The sequence shown here is derived from an EMBL/GenBank/DDBJ whole genome shotgun (WGS) entry which is preliminary data.</text>
</comment>
<feature type="domain" description="Dual specificity phosphatase catalytic" evidence="2">
    <location>
        <begin position="1"/>
        <end position="49"/>
    </location>
</feature>